<evidence type="ECO:0000313" key="2">
    <source>
        <dbReference type="EMBL" id="GID16389.1"/>
    </source>
</evidence>
<reference evidence="2" key="1">
    <citation type="submission" date="2021-01" db="EMBL/GenBank/DDBJ databases">
        <title>Whole genome shotgun sequence of Actinocatenispora rupis NBRC 107355.</title>
        <authorList>
            <person name="Komaki H."/>
            <person name="Tamura T."/>
        </authorList>
    </citation>
    <scope>NUCLEOTIDE SEQUENCE</scope>
    <source>
        <strain evidence="2">NBRC 107355</strain>
    </source>
</reference>
<name>A0A8J3JGP5_9ACTN</name>
<comment type="caution">
    <text evidence="2">The sequence shown here is derived from an EMBL/GenBank/DDBJ whole genome shotgun (WGS) entry which is preliminary data.</text>
</comment>
<sequence length="349" mass="37402">MGDEASGVGVARGFHRDVVGPLIARELPALRYAAARLGSGSDVLGLDDATSRDHDWGCRLTVLVDEADADALPKLDAALAALPETYRGMPVRFGTTWDPTVGHKVQLDTVDGFVRGRLGVGPRLSTVDWLTVTGQSVLEVTAGPVFADATTGLAAVRAELAGYPPQVERYVLAAGWTRVAQRLPMVGRTAQRGQDLGSRLLTATLVGDLTALAFLVCRRWQPYEKWREAALARLPVAGELTGPLRAALIAEHWRPRESALVAAIEVLAAAQHDRGLPAPRVVPFFDRPYRSVEVPGELLGELTDPDLTGLPPVGSLEQWVDSTDVLARPENRPGAAAAYRAWLAAHRTG</sequence>
<gene>
    <name evidence="2" type="ORF">Aru02nite_72780</name>
</gene>
<dbReference type="InterPro" id="IPR025117">
    <property type="entry name" value="DUF4037"/>
</dbReference>
<evidence type="ECO:0000259" key="1">
    <source>
        <dbReference type="Pfam" id="PF13228"/>
    </source>
</evidence>
<accession>A0A8J3JGP5</accession>
<dbReference type="AlphaFoldDB" id="A0A8J3JGP5"/>
<dbReference type="EMBL" id="BOMB01000060">
    <property type="protein sequence ID" value="GID16389.1"/>
    <property type="molecule type" value="Genomic_DNA"/>
</dbReference>
<feature type="domain" description="DUF4037" evidence="1">
    <location>
        <begin position="129"/>
        <end position="226"/>
    </location>
</feature>
<protein>
    <recommendedName>
        <fullName evidence="1">DUF4037 domain-containing protein</fullName>
    </recommendedName>
</protein>
<proteinExistence type="predicted"/>
<dbReference type="RefSeq" id="WP_203665062.1">
    <property type="nucleotide sequence ID" value="NZ_BAAAZM010000040.1"/>
</dbReference>
<dbReference type="Proteomes" id="UP000612808">
    <property type="component" value="Unassembled WGS sequence"/>
</dbReference>
<keyword evidence="3" id="KW-1185">Reference proteome</keyword>
<dbReference type="Pfam" id="PF13228">
    <property type="entry name" value="DUF4037"/>
    <property type="match status" value="1"/>
</dbReference>
<organism evidence="2 3">
    <name type="scientific">Actinocatenispora rupis</name>
    <dbReference type="NCBI Taxonomy" id="519421"/>
    <lineage>
        <taxon>Bacteria</taxon>
        <taxon>Bacillati</taxon>
        <taxon>Actinomycetota</taxon>
        <taxon>Actinomycetes</taxon>
        <taxon>Micromonosporales</taxon>
        <taxon>Micromonosporaceae</taxon>
        <taxon>Actinocatenispora</taxon>
    </lineage>
</organism>
<evidence type="ECO:0000313" key="3">
    <source>
        <dbReference type="Proteomes" id="UP000612808"/>
    </source>
</evidence>